<accession>X1NNN2</accession>
<protein>
    <submittedName>
        <fullName evidence="1">Uncharacterized protein</fullName>
    </submittedName>
</protein>
<evidence type="ECO:0000313" key="1">
    <source>
        <dbReference type="EMBL" id="GAI31816.1"/>
    </source>
</evidence>
<sequence length="43" mass="4818">PNRPLPEEMAVIGSGIIGPDIGYYLRSAMPDKRLYLVKGEFRP</sequence>
<feature type="non-terminal residue" evidence="1">
    <location>
        <position position="1"/>
    </location>
</feature>
<proteinExistence type="predicted"/>
<reference evidence="1" key="1">
    <citation type="journal article" date="2014" name="Front. Microbiol.">
        <title>High frequency of phylogenetically diverse reductive dehalogenase-homologous genes in deep subseafloor sedimentary metagenomes.</title>
        <authorList>
            <person name="Kawai M."/>
            <person name="Futagami T."/>
            <person name="Toyoda A."/>
            <person name="Takaki Y."/>
            <person name="Nishi S."/>
            <person name="Hori S."/>
            <person name="Arai W."/>
            <person name="Tsubouchi T."/>
            <person name="Morono Y."/>
            <person name="Uchiyama I."/>
            <person name="Ito T."/>
            <person name="Fujiyama A."/>
            <person name="Inagaki F."/>
            <person name="Takami H."/>
        </authorList>
    </citation>
    <scope>NUCLEOTIDE SEQUENCE</scope>
    <source>
        <strain evidence="1">Expedition CK06-06</strain>
    </source>
</reference>
<feature type="non-terminal residue" evidence="1">
    <location>
        <position position="43"/>
    </location>
</feature>
<dbReference type="AlphaFoldDB" id="X1NNN2"/>
<gene>
    <name evidence="1" type="ORF">S06H3_25210</name>
</gene>
<dbReference type="EMBL" id="BARV01014446">
    <property type="protein sequence ID" value="GAI31816.1"/>
    <property type="molecule type" value="Genomic_DNA"/>
</dbReference>
<name>X1NNN2_9ZZZZ</name>
<organism evidence="1">
    <name type="scientific">marine sediment metagenome</name>
    <dbReference type="NCBI Taxonomy" id="412755"/>
    <lineage>
        <taxon>unclassified sequences</taxon>
        <taxon>metagenomes</taxon>
        <taxon>ecological metagenomes</taxon>
    </lineage>
</organism>
<comment type="caution">
    <text evidence="1">The sequence shown here is derived from an EMBL/GenBank/DDBJ whole genome shotgun (WGS) entry which is preliminary data.</text>
</comment>